<dbReference type="Proteomes" id="UP000505210">
    <property type="component" value="Chromosome"/>
</dbReference>
<dbReference type="AlphaFoldDB" id="A0A6M8BRH8"/>
<proteinExistence type="predicted"/>
<dbReference type="EMBL" id="CP053661">
    <property type="protein sequence ID" value="QKD84855.1"/>
    <property type="molecule type" value="Genomic_DNA"/>
</dbReference>
<keyword evidence="3" id="KW-1185">Reference proteome</keyword>
<reference evidence="2 3" key="1">
    <citation type="submission" date="2020-05" db="EMBL/GenBank/DDBJ databases">
        <title>Complete genome sequence of of a novel Thermoleptolyngbya strain isolated from hot springs of Ganzi, Sichuan China.</title>
        <authorList>
            <person name="Tang J."/>
            <person name="Daroch M."/>
            <person name="Li L."/>
            <person name="Waleron K."/>
            <person name="Waleron M."/>
            <person name="Waleron M."/>
        </authorList>
    </citation>
    <scope>NUCLEOTIDE SEQUENCE [LARGE SCALE GENOMIC DNA]</scope>
    <source>
        <strain evidence="2 3">PKUAC-SCTA183</strain>
    </source>
</reference>
<evidence type="ECO:0000313" key="2">
    <source>
        <dbReference type="EMBL" id="QKD84855.1"/>
    </source>
</evidence>
<keyword evidence="1" id="KW-1133">Transmembrane helix</keyword>
<evidence type="ECO:0000256" key="1">
    <source>
        <dbReference type="SAM" id="Phobius"/>
    </source>
</evidence>
<feature type="transmembrane region" description="Helical" evidence="1">
    <location>
        <begin position="72"/>
        <end position="93"/>
    </location>
</feature>
<keyword evidence="1" id="KW-0472">Membrane</keyword>
<protein>
    <submittedName>
        <fullName evidence="2">Uncharacterized protein</fullName>
    </submittedName>
</protein>
<feature type="transmembrane region" description="Helical" evidence="1">
    <location>
        <begin position="99"/>
        <end position="117"/>
    </location>
</feature>
<sequence>MLSELLPFRLAIDSTTVAGVGLWALALYLGFSPLSDWVMDQISRWLNFAERSLYTSQAEFERTRAAREAQNSFYASLLSVIPFVIAGAGLNYLSDVSLGRSWSVSMGILSVIGAAVYELGRRDGQASDEE</sequence>
<organism evidence="2 3">
    <name type="scientific">Thermoleptolyngbya sichuanensis A183</name>
    <dbReference type="NCBI Taxonomy" id="2737172"/>
    <lineage>
        <taxon>Bacteria</taxon>
        <taxon>Bacillati</taxon>
        <taxon>Cyanobacteriota</taxon>
        <taxon>Cyanophyceae</taxon>
        <taxon>Oculatellales</taxon>
        <taxon>Oculatellaceae</taxon>
        <taxon>Thermoleptolyngbya</taxon>
        <taxon>Thermoleptolyngbya sichuanensis</taxon>
    </lineage>
</organism>
<dbReference type="KEGG" id="theu:HPC62_08510"/>
<evidence type="ECO:0000313" key="3">
    <source>
        <dbReference type="Proteomes" id="UP000505210"/>
    </source>
</evidence>
<accession>A0A6M8BRH8</accession>
<dbReference type="RefSeq" id="WP_172358852.1">
    <property type="nucleotide sequence ID" value="NZ_CP053661.1"/>
</dbReference>
<keyword evidence="1" id="KW-0812">Transmembrane</keyword>
<gene>
    <name evidence="2" type="ORF">HPC62_08510</name>
</gene>
<name>A0A6M8BRH8_9CYAN</name>
<feature type="transmembrane region" description="Helical" evidence="1">
    <location>
        <begin position="20"/>
        <end position="39"/>
    </location>
</feature>